<dbReference type="STRING" id="1224164.B843_09280"/>
<sequence length="84" mass="8689">MAVHVSLDLDNCTFGQLLAFVDAVESAGASRSARGTLEGSTLHFHIADSAAPTHKGEEPSGVDPSKLGDLAISSLIDALSAKRR</sequence>
<reference evidence="1 2" key="1">
    <citation type="submission" date="2013-02" db="EMBL/GenBank/DDBJ databases">
        <title>The complete genome sequence of Corynebacterium vitaeruminis DSM 20294.</title>
        <authorList>
            <person name="Ruckert C."/>
            <person name="Albersmeier A."/>
            <person name="Kalinowski J."/>
        </authorList>
    </citation>
    <scope>NUCLEOTIDE SEQUENCE [LARGE SCALE GENOMIC DNA]</scope>
    <source>
        <strain evidence="2">ATCC 10234</strain>
    </source>
</reference>
<gene>
    <name evidence="1" type="ORF">B843_09280</name>
</gene>
<keyword evidence="2" id="KW-1185">Reference proteome</keyword>
<evidence type="ECO:0000313" key="1">
    <source>
        <dbReference type="EMBL" id="AHI23241.1"/>
    </source>
</evidence>
<dbReference type="HOGENOM" id="CLU_165986_0_0_11"/>
<dbReference type="AlphaFoldDB" id="W5Y1T8"/>
<name>W5Y1T8_9CORY</name>
<organism evidence="1 2">
    <name type="scientific">Corynebacterium vitaeruminis DSM 20294</name>
    <dbReference type="NCBI Taxonomy" id="1224164"/>
    <lineage>
        <taxon>Bacteria</taxon>
        <taxon>Bacillati</taxon>
        <taxon>Actinomycetota</taxon>
        <taxon>Actinomycetes</taxon>
        <taxon>Mycobacteriales</taxon>
        <taxon>Corynebacteriaceae</taxon>
        <taxon>Corynebacterium</taxon>
    </lineage>
</organism>
<dbReference type="PATRIC" id="fig|1224164.3.peg.1874"/>
<dbReference type="eggNOG" id="ENOG50305J1">
    <property type="taxonomic scope" value="Bacteria"/>
</dbReference>
<protein>
    <submittedName>
        <fullName evidence="1">Uncharacterized protein</fullName>
    </submittedName>
</protein>
<dbReference type="EMBL" id="CP004353">
    <property type="protein sequence ID" value="AHI23241.1"/>
    <property type="molecule type" value="Genomic_DNA"/>
</dbReference>
<proteinExistence type="predicted"/>
<accession>W5Y1T8</accession>
<dbReference type="Proteomes" id="UP000019222">
    <property type="component" value="Chromosome"/>
</dbReference>
<evidence type="ECO:0000313" key="2">
    <source>
        <dbReference type="Proteomes" id="UP000019222"/>
    </source>
</evidence>
<dbReference type="KEGG" id="cvt:B843_09280"/>